<dbReference type="PRINTS" id="PR00502">
    <property type="entry name" value="NUDIXFAMILY"/>
</dbReference>
<name>A0A516NKB3_9NOCA</name>
<dbReference type="PANTHER" id="PTHR11839">
    <property type="entry name" value="UDP/ADP-SUGAR PYROPHOSPHATASE"/>
    <property type="match status" value="1"/>
</dbReference>
<dbReference type="InterPro" id="IPR015797">
    <property type="entry name" value="NUDIX_hydrolase-like_dom_sf"/>
</dbReference>
<protein>
    <submittedName>
        <fullName evidence="6">NUDIX hydrolase</fullName>
    </submittedName>
</protein>
<evidence type="ECO:0000256" key="4">
    <source>
        <dbReference type="RuleBase" id="RU003476"/>
    </source>
</evidence>
<dbReference type="PANTHER" id="PTHR11839:SF18">
    <property type="entry name" value="NUDIX HYDROLASE DOMAIN-CONTAINING PROTEIN"/>
    <property type="match status" value="1"/>
</dbReference>
<evidence type="ECO:0000259" key="5">
    <source>
        <dbReference type="PROSITE" id="PS51462"/>
    </source>
</evidence>
<dbReference type="GO" id="GO:0016462">
    <property type="term" value="F:pyrophosphatase activity"/>
    <property type="evidence" value="ECO:0007669"/>
    <property type="project" value="UniProtKB-ARBA"/>
</dbReference>
<sequence>MLEPPRTHVHDERTVYDGSPWLHVKRHNITTPDGMTRSHHSVQLNTVATVMLLDDHERVLMVRRHRWIIDQVGWESPGGIVDPGEDPEACARRELLEETGFEAETFILVAELEPMPGLVQSKHYVFIADHPRQVNTPTDAEEAGRLVWVPVYEAVDLLARGELMGAGTAVGMLAALQLARGREFDSPGQECVTPFEAG</sequence>
<dbReference type="Gene3D" id="3.90.79.10">
    <property type="entry name" value="Nucleoside Triphosphate Pyrophosphohydrolase"/>
    <property type="match status" value="1"/>
</dbReference>
<keyword evidence="3 4" id="KW-0378">Hydrolase</keyword>
<dbReference type="GO" id="GO:0006753">
    <property type="term" value="P:nucleoside phosphate metabolic process"/>
    <property type="evidence" value="ECO:0007669"/>
    <property type="project" value="TreeGrafter"/>
</dbReference>
<dbReference type="RefSeq" id="WP_143980773.1">
    <property type="nucleotide sequence ID" value="NZ_CP041695.1"/>
</dbReference>
<evidence type="ECO:0000256" key="3">
    <source>
        <dbReference type="ARBA" id="ARBA00022801"/>
    </source>
</evidence>
<comment type="similarity">
    <text evidence="2 4">Belongs to the Nudix hydrolase family.</text>
</comment>
<dbReference type="InterPro" id="IPR000086">
    <property type="entry name" value="NUDIX_hydrolase_dom"/>
</dbReference>
<dbReference type="Pfam" id="PF00293">
    <property type="entry name" value="NUDIX"/>
    <property type="match status" value="1"/>
</dbReference>
<dbReference type="SUPFAM" id="SSF55811">
    <property type="entry name" value="Nudix"/>
    <property type="match status" value="1"/>
</dbReference>
<evidence type="ECO:0000313" key="6">
    <source>
        <dbReference type="EMBL" id="QDP79340.1"/>
    </source>
</evidence>
<dbReference type="CDD" id="cd03424">
    <property type="entry name" value="NUDIX_ADPRase_Nudt5_UGPPase_Nudt14"/>
    <property type="match status" value="1"/>
</dbReference>
<accession>A0A516NKB3</accession>
<gene>
    <name evidence="6" type="ORF">FOH10_12055</name>
</gene>
<dbReference type="GO" id="GO:0005829">
    <property type="term" value="C:cytosol"/>
    <property type="evidence" value="ECO:0007669"/>
    <property type="project" value="TreeGrafter"/>
</dbReference>
<comment type="cofactor">
    <cofactor evidence="1">
        <name>Mg(2+)</name>
        <dbReference type="ChEBI" id="CHEBI:18420"/>
    </cofactor>
</comment>
<reference evidence="6 7" key="1">
    <citation type="submission" date="2019-07" db="EMBL/GenBank/DDBJ databases">
        <title>Complete Genome Sequence and Methylome Analysis of Nocardia otitidis-caviarum NEB252.</title>
        <authorList>
            <person name="Fomenkov A."/>
            <person name="Anton B.P."/>
            <person name="Vincze T."/>
            <person name="Roberts R.J."/>
        </authorList>
    </citation>
    <scope>NUCLEOTIDE SEQUENCE [LARGE SCALE GENOMIC DNA]</scope>
    <source>
        <strain evidence="6 7">NEB252</strain>
    </source>
</reference>
<dbReference type="PROSITE" id="PS51462">
    <property type="entry name" value="NUDIX"/>
    <property type="match status" value="1"/>
</dbReference>
<dbReference type="InterPro" id="IPR020084">
    <property type="entry name" value="NUDIX_hydrolase_CS"/>
</dbReference>
<feature type="domain" description="Nudix hydrolase" evidence="5">
    <location>
        <begin position="43"/>
        <end position="171"/>
    </location>
</feature>
<organism evidence="6 7">
    <name type="scientific">Nocardia otitidiscaviarum</name>
    <dbReference type="NCBI Taxonomy" id="1823"/>
    <lineage>
        <taxon>Bacteria</taxon>
        <taxon>Bacillati</taxon>
        <taxon>Actinomycetota</taxon>
        <taxon>Actinomycetes</taxon>
        <taxon>Mycobacteriales</taxon>
        <taxon>Nocardiaceae</taxon>
        <taxon>Nocardia</taxon>
    </lineage>
</organism>
<dbReference type="InterPro" id="IPR020476">
    <property type="entry name" value="Nudix_hydrolase"/>
</dbReference>
<dbReference type="GO" id="GO:0019693">
    <property type="term" value="P:ribose phosphate metabolic process"/>
    <property type="evidence" value="ECO:0007669"/>
    <property type="project" value="TreeGrafter"/>
</dbReference>
<proteinExistence type="inferred from homology"/>
<dbReference type="Proteomes" id="UP000317039">
    <property type="component" value="Chromosome"/>
</dbReference>
<dbReference type="AlphaFoldDB" id="A0A516NKB3"/>
<dbReference type="EMBL" id="CP041695">
    <property type="protein sequence ID" value="QDP79340.1"/>
    <property type="molecule type" value="Genomic_DNA"/>
</dbReference>
<evidence type="ECO:0000313" key="7">
    <source>
        <dbReference type="Proteomes" id="UP000317039"/>
    </source>
</evidence>
<evidence type="ECO:0000256" key="1">
    <source>
        <dbReference type="ARBA" id="ARBA00001946"/>
    </source>
</evidence>
<evidence type="ECO:0000256" key="2">
    <source>
        <dbReference type="ARBA" id="ARBA00005582"/>
    </source>
</evidence>
<dbReference type="KEGG" id="nod:FOH10_12055"/>
<dbReference type="GeneID" id="80333117"/>
<dbReference type="PROSITE" id="PS00893">
    <property type="entry name" value="NUDIX_BOX"/>
    <property type="match status" value="1"/>
</dbReference>